<evidence type="ECO:0000256" key="6">
    <source>
        <dbReference type="SAM" id="Phobius"/>
    </source>
</evidence>
<evidence type="ECO:0000256" key="3">
    <source>
        <dbReference type="ARBA" id="ARBA00022989"/>
    </source>
</evidence>
<dbReference type="GO" id="GO:0140359">
    <property type="term" value="F:ABC-type transporter activity"/>
    <property type="evidence" value="ECO:0007669"/>
    <property type="project" value="InterPro"/>
</dbReference>
<gene>
    <name evidence="8" type="ORF">HNR07_004842</name>
</gene>
<evidence type="ECO:0000256" key="2">
    <source>
        <dbReference type="ARBA" id="ARBA00022692"/>
    </source>
</evidence>
<feature type="domain" description="ABC-2 type transporter transmembrane" evidence="7">
    <location>
        <begin position="6"/>
        <end position="207"/>
    </location>
</feature>
<dbReference type="RefSeq" id="WP_184366850.1">
    <property type="nucleotide sequence ID" value="NZ_BAAAKM010000062.1"/>
</dbReference>
<dbReference type="EMBL" id="JACHDO010000001">
    <property type="protein sequence ID" value="MBB5493705.1"/>
    <property type="molecule type" value="Genomic_DNA"/>
</dbReference>
<protein>
    <submittedName>
        <fullName evidence="8">ABC-2 type transport system permease protein</fullName>
    </submittedName>
</protein>
<dbReference type="InterPro" id="IPR051784">
    <property type="entry name" value="Nod_factor_ABC_transporter"/>
</dbReference>
<feature type="transmembrane region" description="Helical" evidence="6">
    <location>
        <begin position="50"/>
        <end position="72"/>
    </location>
</feature>
<feature type="transmembrane region" description="Helical" evidence="6">
    <location>
        <begin position="21"/>
        <end position="38"/>
    </location>
</feature>
<accession>A0A840WPG1</accession>
<dbReference type="GO" id="GO:0046677">
    <property type="term" value="P:response to antibiotic"/>
    <property type="evidence" value="ECO:0007669"/>
    <property type="project" value="UniProtKB-KW"/>
</dbReference>
<evidence type="ECO:0000313" key="9">
    <source>
        <dbReference type="Proteomes" id="UP000579647"/>
    </source>
</evidence>
<dbReference type="AlphaFoldDB" id="A0A840WPG1"/>
<organism evidence="8 9">
    <name type="scientific">Nocardiopsis metallicus</name>
    <dbReference type="NCBI Taxonomy" id="179819"/>
    <lineage>
        <taxon>Bacteria</taxon>
        <taxon>Bacillati</taxon>
        <taxon>Actinomycetota</taxon>
        <taxon>Actinomycetes</taxon>
        <taxon>Streptosporangiales</taxon>
        <taxon>Nocardiopsidaceae</taxon>
        <taxon>Nocardiopsis</taxon>
    </lineage>
</organism>
<feature type="transmembrane region" description="Helical" evidence="6">
    <location>
        <begin position="170"/>
        <end position="189"/>
    </location>
</feature>
<sequence length="255" mass="27224">MVVLAASVRQQLLMFRRNPEQLMALVNAPLLTLAFLAIMRHAERPDLEAYAILGPAVITVWSMALLVSGELIDGERANGTLDAMIAAPAPIGLTVLGRGATVTAVSMLSLLESVLVARVAFGVGIGVEHPLLFTATLLAMALAMAGTAVVMAAVFVLHRSARIFQNSLSYPFYLLGGAVIPPEFLPHWLQPVTKVIFLSWATDLLRDCLRPEAVENVAPRLGMVLLLGAVGFAAGILLLNSVLRRVRRTGEVSLA</sequence>
<dbReference type="GO" id="GO:0043190">
    <property type="term" value="C:ATP-binding cassette (ABC) transporter complex"/>
    <property type="evidence" value="ECO:0007669"/>
    <property type="project" value="InterPro"/>
</dbReference>
<evidence type="ECO:0000313" key="8">
    <source>
        <dbReference type="EMBL" id="MBB5493705.1"/>
    </source>
</evidence>
<dbReference type="PANTHER" id="PTHR43229">
    <property type="entry name" value="NODULATION PROTEIN J"/>
    <property type="match status" value="1"/>
</dbReference>
<evidence type="ECO:0000256" key="5">
    <source>
        <dbReference type="ARBA" id="ARBA00023251"/>
    </source>
</evidence>
<proteinExistence type="predicted"/>
<dbReference type="Proteomes" id="UP000579647">
    <property type="component" value="Unassembled WGS sequence"/>
</dbReference>
<comment type="caution">
    <text evidence="8">The sequence shown here is derived from an EMBL/GenBank/DDBJ whole genome shotgun (WGS) entry which is preliminary data.</text>
</comment>
<name>A0A840WPG1_9ACTN</name>
<evidence type="ECO:0000259" key="7">
    <source>
        <dbReference type="Pfam" id="PF01061"/>
    </source>
</evidence>
<keyword evidence="2 6" id="KW-0812">Transmembrane</keyword>
<dbReference type="PIRSF" id="PIRSF006648">
    <property type="entry name" value="DrrB"/>
    <property type="match status" value="1"/>
</dbReference>
<dbReference type="InterPro" id="IPR013525">
    <property type="entry name" value="ABC2_TM"/>
</dbReference>
<feature type="transmembrane region" description="Helical" evidence="6">
    <location>
        <begin position="84"/>
        <end position="111"/>
    </location>
</feature>
<keyword evidence="4 6" id="KW-0472">Membrane</keyword>
<reference evidence="8 9" key="1">
    <citation type="submission" date="2020-08" db="EMBL/GenBank/DDBJ databases">
        <title>Sequencing the genomes of 1000 actinobacteria strains.</title>
        <authorList>
            <person name="Klenk H.-P."/>
        </authorList>
    </citation>
    <scope>NUCLEOTIDE SEQUENCE [LARGE SCALE GENOMIC DNA]</scope>
    <source>
        <strain evidence="8 9">DSM 44598</strain>
    </source>
</reference>
<feature type="transmembrane region" description="Helical" evidence="6">
    <location>
        <begin position="221"/>
        <end position="239"/>
    </location>
</feature>
<evidence type="ECO:0000256" key="1">
    <source>
        <dbReference type="ARBA" id="ARBA00004141"/>
    </source>
</evidence>
<evidence type="ECO:0000256" key="4">
    <source>
        <dbReference type="ARBA" id="ARBA00023136"/>
    </source>
</evidence>
<feature type="transmembrane region" description="Helical" evidence="6">
    <location>
        <begin position="131"/>
        <end position="158"/>
    </location>
</feature>
<dbReference type="PANTHER" id="PTHR43229:SF6">
    <property type="entry name" value="ABC-TYPE MULTIDRUG TRANSPORT SYSTEM, PERMEASE COMPONENT"/>
    <property type="match status" value="1"/>
</dbReference>
<keyword evidence="9" id="KW-1185">Reference proteome</keyword>
<keyword evidence="3 6" id="KW-1133">Transmembrane helix</keyword>
<dbReference type="InterPro" id="IPR000412">
    <property type="entry name" value="ABC_2_transport"/>
</dbReference>
<keyword evidence="5" id="KW-0046">Antibiotic resistance</keyword>
<comment type="subcellular location">
    <subcellularLocation>
        <location evidence="1">Membrane</location>
        <topology evidence="1">Multi-pass membrane protein</topology>
    </subcellularLocation>
</comment>
<dbReference type="Pfam" id="PF01061">
    <property type="entry name" value="ABC2_membrane"/>
    <property type="match status" value="1"/>
</dbReference>